<dbReference type="EMBL" id="MFLM01000022">
    <property type="protein sequence ID" value="OGG67789.1"/>
    <property type="molecule type" value="Genomic_DNA"/>
</dbReference>
<evidence type="ECO:0000313" key="1">
    <source>
        <dbReference type="EMBL" id="OGG67789.1"/>
    </source>
</evidence>
<dbReference type="Proteomes" id="UP000177107">
    <property type="component" value="Unassembled WGS sequence"/>
</dbReference>
<dbReference type="STRING" id="1798499.A3C95_02095"/>
<dbReference type="Pfam" id="PF21748">
    <property type="entry name" value="UPF0150"/>
    <property type="match status" value="1"/>
</dbReference>
<gene>
    <name evidence="1" type="ORF">A3C95_02095</name>
</gene>
<evidence type="ECO:0008006" key="3">
    <source>
        <dbReference type="Google" id="ProtNLM"/>
    </source>
</evidence>
<dbReference type="InterPro" id="IPR035069">
    <property type="entry name" value="TTHA1013/TTHA0281-like"/>
</dbReference>
<organism evidence="1 2">
    <name type="scientific">Candidatus Kaiserbacteria bacterium RIFCSPHIGHO2_02_FULL_56_30</name>
    <dbReference type="NCBI Taxonomy" id="1798499"/>
    <lineage>
        <taxon>Bacteria</taxon>
        <taxon>Candidatus Kaiseribacteriota</taxon>
    </lineage>
</organism>
<protein>
    <recommendedName>
        <fullName evidence="3">HicB family protein</fullName>
    </recommendedName>
</protein>
<evidence type="ECO:0000313" key="2">
    <source>
        <dbReference type="Proteomes" id="UP000177107"/>
    </source>
</evidence>
<sequence>MYTAIYKKVRSGYVAWIEEIPGVNTQGVSRKETRDNLSDALSEFLLARRALTKRERSRGGSVVRERFALT</sequence>
<proteinExistence type="predicted"/>
<reference evidence="1 2" key="1">
    <citation type="journal article" date="2016" name="Nat. Commun.">
        <title>Thousands of microbial genomes shed light on interconnected biogeochemical processes in an aquifer system.</title>
        <authorList>
            <person name="Anantharaman K."/>
            <person name="Brown C.T."/>
            <person name="Hug L.A."/>
            <person name="Sharon I."/>
            <person name="Castelle C.J."/>
            <person name="Probst A.J."/>
            <person name="Thomas B.C."/>
            <person name="Singh A."/>
            <person name="Wilkins M.J."/>
            <person name="Karaoz U."/>
            <person name="Brodie E.L."/>
            <person name="Williams K.H."/>
            <person name="Hubbard S.S."/>
            <person name="Banfield J.F."/>
        </authorList>
    </citation>
    <scope>NUCLEOTIDE SEQUENCE [LARGE SCALE GENOMIC DNA]</scope>
</reference>
<dbReference type="SUPFAM" id="SSF143100">
    <property type="entry name" value="TTHA1013/TTHA0281-like"/>
    <property type="match status" value="1"/>
</dbReference>
<accession>A0A1F6E268</accession>
<dbReference type="InterPro" id="IPR049389">
    <property type="entry name" value="TTHA0281-like"/>
</dbReference>
<name>A0A1F6E268_9BACT</name>
<dbReference type="Gene3D" id="3.30.160.250">
    <property type="match status" value="1"/>
</dbReference>
<dbReference type="AlphaFoldDB" id="A0A1F6E268"/>
<comment type="caution">
    <text evidence="1">The sequence shown here is derived from an EMBL/GenBank/DDBJ whole genome shotgun (WGS) entry which is preliminary data.</text>
</comment>